<dbReference type="FunFam" id="3.40.50.720:FF:000221">
    <property type="entry name" value="Enoyl-[acyl-carrier-protein] reductase [NADH]"/>
    <property type="match status" value="1"/>
</dbReference>
<feature type="binding site" evidence="11">
    <location>
        <begin position="112"/>
        <end position="113"/>
    </location>
    <ligand>
        <name>NAD(+)</name>
        <dbReference type="ChEBI" id="CHEBI:57540"/>
    </ligand>
</feature>
<protein>
    <recommendedName>
        <fullName evidence="11">Enoyl-[acyl-carrier-protein] reductase [NADH]</fullName>
        <shortName evidence="11">ENR</shortName>
        <ecNumber evidence="11">1.3.1.9</ecNumber>
    </recommendedName>
</protein>
<dbReference type="Gene3D" id="3.40.50.720">
    <property type="entry name" value="NAD(P)-binding Rossmann-like Domain"/>
    <property type="match status" value="1"/>
</dbReference>
<comment type="catalytic activity">
    <reaction evidence="8">
        <text>a 2,3-saturated acyl-CoA + NAD(+) = a (2E)-enoyl-CoA + NADH + H(+)</text>
        <dbReference type="Rhea" id="RHEA:18177"/>
        <dbReference type="ChEBI" id="CHEBI:15378"/>
        <dbReference type="ChEBI" id="CHEBI:57540"/>
        <dbReference type="ChEBI" id="CHEBI:57945"/>
        <dbReference type="ChEBI" id="CHEBI:58856"/>
        <dbReference type="ChEBI" id="CHEBI:65111"/>
        <dbReference type="EC" id="1.3.1.44"/>
    </reaction>
</comment>
<dbReference type="EMBL" id="CP022355">
    <property type="protein sequence ID" value="ASK78623.1"/>
    <property type="molecule type" value="Genomic_DNA"/>
</dbReference>
<dbReference type="UniPathway" id="UPA00094"/>
<dbReference type="Pfam" id="PF12242">
    <property type="entry name" value="Eno-Rase_NADH_b"/>
    <property type="match status" value="1"/>
</dbReference>
<keyword evidence="7 11" id="KW-0275">Fatty acid biosynthesis</keyword>
<feature type="domain" description="Enoyl reductase FAD binding" evidence="12">
    <location>
        <begin position="327"/>
        <end position="389"/>
    </location>
</feature>
<proteinExistence type="inferred from homology"/>
<feature type="binding site" evidence="11">
    <location>
        <begin position="140"/>
        <end position="141"/>
    </location>
    <ligand>
        <name>NAD(+)</name>
        <dbReference type="ChEBI" id="CHEBI:57540"/>
    </ligand>
</feature>
<reference evidence="15 16" key="1">
    <citation type="journal article" date="2016" name="Int. J. Syst. Evol. Microbiol.">
        <title>Paraphotobacterium marinum gen. nov., sp. nov., a member of the family Vibrionaceae, isolated from surface seawater.</title>
        <authorList>
            <person name="Huang Z."/>
            <person name="Dong C."/>
            <person name="Shao Z."/>
        </authorList>
    </citation>
    <scope>NUCLEOTIDE SEQUENCE [LARGE SCALE GENOMIC DNA]</scope>
    <source>
        <strain evidence="15 16">NSCS20N07D</strain>
    </source>
</reference>
<keyword evidence="16" id="KW-1185">Reference proteome</keyword>
<feature type="binding site" evidence="11">
    <location>
        <begin position="75"/>
        <end position="76"/>
    </location>
    <ligand>
        <name>NAD(+)</name>
        <dbReference type="ChEBI" id="CHEBI:57540"/>
    </ligand>
</feature>
<dbReference type="PANTHER" id="PTHR37480:SF1">
    <property type="entry name" value="ENOYL-[ACYL-CARRIER-PROTEIN] REDUCTASE [NADH]"/>
    <property type="match status" value="1"/>
</dbReference>
<evidence type="ECO:0000259" key="12">
    <source>
        <dbReference type="Pfam" id="PF07055"/>
    </source>
</evidence>
<dbReference type="OrthoDB" id="9802260at2"/>
<feature type="binding site" evidence="11">
    <location>
        <position position="245"/>
    </location>
    <ligand>
        <name>NAD(+)</name>
        <dbReference type="ChEBI" id="CHEBI:57540"/>
    </ligand>
</feature>
<evidence type="ECO:0000256" key="9">
    <source>
        <dbReference type="ARBA" id="ARBA00048572"/>
    </source>
</evidence>
<dbReference type="NCBIfam" id="NF043048">
    <property type="entry name" value="EnoyACPredFabV"/>
    <property type="match status" value="1"/>
</dbReference>
<dbReference type="EC" id="1.3.1.9" evidence="11"/>
<feature type="binding site" evidence="11">
    <location>
        <begin position="275"/>
        <end position="277"/>
    </location>
    <ligand>
        <name>NAD(+)</name>
        <dbReference type="ChEBI" id="CHEBI:57540"/>
    </ligand>
</feature>
<dbReference type="NCBIfam" id="NF010177">
    <property type="entry name" value="PRK13656.1"/>
    <property type="match status" value="1"/>
</dbReference>
<organism evidence="15 16">
    <name type="scientific">Paraphotobacterium marinum</name>
    <dbReference type="NCBI Taxonomy" id="1755811"/>
    <lineage>
        <taxon>Bacteria</taxon>
        <taxon>Pseudomonadati</taxon>
        <taxon>Pseudomonadota</taxon>
        <taxon>Gammaproteobacteria</taxon>
        <taxon>Vibrionales</taxon>
        <taxon>Vibrionaceae</taxon>
        <taxon>Paraphotobacterium</taxon>
    </lineage>
</organism>
<keyword evidence="4 11" id="KW-0560">Oxidoreductase</keyword>
<comment type="pathway">
    <text evidence="11">Lipid metabolism; fatty acid biosynthesis.</text>
</comment>
<dbReference type="InterPro" id="IPR010758">
    <property type="entry name" value="Trans-2-enoyl-CoA_reductase"/>
</dbReference>
<evidence type="ECO:0000256" key="3">
    <source>
        <dbReference type="ARBA" id="ARBA00022832"/>
    </source>
</evidence>
<evidence type="ECO:0000256" key="1">
    <source>
        <dbReference type="ARBA" id="ARBA00011245"/>
    </source>
</evidence>
<dbReference type="PANTHER" id="PTHR37480">
    <property type="entry name" value="ENOYL-[ACYL-CARRIER-PROTEIN] REDUCTASE [NADH]"/>
    <property type="match status" value="1"/>
</dbReference>
<comment type="catalytic activity">
    <reaction evidence="9 11">
        <text>a 2,3-saturated acyl-[ACP] + NAD(+) = a (2E)-enoyl-[ACP] + NADH + H(+)</text>
        <dbReference type="Rhea" id="RHEA:10240"/>
        <dbReference type="Rhea" id="RHEA-COMP:9925"/>
        <dbReference type="Rhea" id="RHEA-COMP:9926"/>
        <dbReference type="ChEBI" id="CHEBI:15378"/>
        <dbReference type="ChEBI" id="CHEBI:57540"/>
        <dbReference type="ChEBI" id="CHEBI:57945"/>
        <dbReference type="ChEBI" id="CHEBI:78784"/>
        <dbReference type="ChEBI" id="CHEBI:78785"/>
        <dbReference type="EC" id="1.3.1.9"/>
    </reaction>
</comment>
<dbReference type="Proteomes" id="UP000242175">
    <property type="component" value="Chromosome large"/>
</dbReference>
<dbReference type="GO" id="GO:0050343">
    <property type="term" value="F:trans-2-enoyl-CoA reductase (NADH) activity"/>
    <property type="evidence" value="ECO:0007669"/>
    <property type="project" value="UniProtKB-EC"/>
</dbReference>
<evidence type="ECO:0000256" key="6">
    <source>
        <dbReference type="ARBA" id="ARBA00023098"/>
    </source>
</evidence>
<gene>
    <name evidence="11" type="primary">fabV</name>
    <name evidence="15" type="ORF">CF386_06205</name>
</gene>
<dbReference type="Pfam" id="PF12241">
    <property type="entry name" value="Enoyl_reductase"/>
    <property type="match status" value="1"/>
</dbReference>
<evidence type="ECO:0000256" key="11">
    <source>
        <dbReference type="HAMAP-Rule" id="MF_01838"/>
    </source>
</evidence>
<dbReference type="GO" id="GO:0051287">
    <property type="term" value="F:NAD binding"/>
    <property type="evidence" value="ECO:0007669"/>
    <property type="project" value="UniProtKB-UniRule"/>
</dbReference>
<evidence type="ECO:0000313" key="16">
    <source>
        <dbReference type="Proteomes" id="UP000242175"/>
    </source>
</evidence>
<evidence type="ECO:0000256" key="8">
    <source>
        <dbReference type="ARBA" id="ARBA00048302"/>
    </source>
</evidence>
<dbReference type="InterPro" id="IPR024906">
    <property type="entry name" value="Eno_Rdtase_FAD-bd_dom"/>
</dbReference>
<evidence type="ECO:0000256" key="2">
    <source>
        <dbReference type="ARBA" id="ARBA00022516"/>
    </source>
</evidence>
<keyword evidence="3 11" id="KW-0276">Fatty acid metabolism</keyword>
<keyword evidence="2 11" id="KW-0444">Lipid biosynthesis</keyword>
<dbReference type="Pfam" id="PF07055">
    <property type="entry name" value="Eno-Rase_FAD_bd"/>
    <property type="match status" value="1"/>
</dbReference>
<name>A0A220VFB0_9GAMM</name>
<feature type="active site" description="Proton donor" evidence="11">
    <location>
        <position position="236"/>
    </location>
</feature>
<feature type="site" description="Plays an important role in discriminating NADH against NADPH" evidence="11">
    <location>
        <position position="76"/>
    </location>
</feature>
<comment type="similarity">
    <text evidence="10 11">Belongs to the TER reductase family.</text>
</comment>
<dbReference type="KEGG" id="pmai:CF386_06205"/>
<dbReference type="GO" id="GO:0006633">
    <property type="term" value="P:fatty acid biosynthetic process"/>
    <property type="evidence" value="ECO:0007669"/>
    <property type="project" value="UniProtKB-UniRule"/>
</dbReference>
<dbReference type="GO" id="GO:0004318">
    <property type="term" value="F:enoyl-[acyl-carrier-protein] reductase (NADH) activity"/>
    <property type="evidence" value="ECO:0007669"/>
    <property type="project" value="UniProtKB-UniRule"/>
</dbReference>
<feature type="binding site" evidence="11">
    <location>
        <position position="226"/>
    </location>
    <ligand>
        <name>substrate</name>
    </ligand>
</feature>
<comment type="subunit">
    <text evidence="1 11">Monomer.</text>
</comment>
<evidence type="ECO:0000256" key="10">
    <source>
        <dbReference type="ARBA" id="ARBA00060887"/>
    </source>
</evidence>
<dbReference type="AlphaFoldDB" id="A0A220VFB0"/>
<dbReference type="HAMAP" id="MF_01838">
    <property type="entry name" value="FabV_reductase"/>
    <property type="match status" value="1"/>
</dbReference>
<sequence length="399" mass="44647">MIVKPKVRGFISTTAHPKGCAKNVEKQISFVKNNPKKINQAPKNVLIIGSSTGYGLATRIVSAFGSGSSTIGVCFEKEATDKKTATAGLYNTVAFEDAANAEGLYAKTINADAFSDETKETVIDLIKKDLGKIDCVIYSLASPVRKMPESGELIKSTLKPIGKPYIATAVDTNKDQLFEAKIEPATQQEIDNTVTVMGGDDWSRWIHALQNADVLSKGCLTLAYSYIGGNITWPIYWEGTIGQAKKDLTSTAKKLNKFLEEKLSGHAHVAVLKSVVTQASAAIPVMPLYLSMVFKKMKQEGIHEGCIEQIFRMFESKLFKLENQFELDNDDQVRLDDWELREDVQNFCKLLWPNLTNDNLFDETDYQYYKDEFMKLFGFNFDEVNYDEDTDIKVNISEI</sequence>
<accession>A0A220VFB0</accession>
<feature type="binding site" evidence="11">
    <location>
        <begin position="49"/>
        <end position="54"/>
    </location>
    <ligand>
        <name>NAD(+)</name>
        <dbReference type="ChEBI" id="CHEBI:57540"/>
    </ligand>
</feature>
<evidence type="ECO:0000256" key="7">
    <source>
        <dbReference type="ARBA" id="ARBA00023160"/>
    </source>
</evidence>
<evidence type="ECO:0000313" key="15">
    <source>
        <dbReference type="EMBL" id="ASK78623.1"/>
    </source>
</evidence>
<evidence type="ECO:0000259" key="14">
    <source>
        <dbReference type="Pfam" id="PF12242"/>
    </source>
</evidence>
<dbReference type="InterPro" id="IPR050048">
    <property type="entry name" value="FabV-like_NADH_b"/>
</dbReference>
<evidence type="ECO:0000256" key="5">
    <source>
        <dbReference type="ARBA" id="ARBA00023027"/>
    </source>
</evidence>
<dbReference type="InterPro" id="IPR024910">
    <property type="entry name" value="Enoyl-CoA_Rdtase_cat_dom"/>
</dbReference>
<dbReference type="RefSeq" id="WP_089073531.1">
    <property type="nucleotide sequence ID" value="NZ_CBCSAM010000001.1"/>
</dbReference>
<feature type="domain" description="Trans-2-enoyl-CoA reductase-like NAD(P)H binding" evidence="14">
    <location>
        <begin position="2"/>
        <end position="80"/>
    </location>
</feature>
<keyword evidence="5 11" id="KW-0520">NAD</keyword>
<evidence type="ECO:0000256" key="4">
    <source>
        <dbReference type="ARBA" id="ARBA00023002"/>
    </source>
</evidence>
<feature type="domain" description="Trans-2-enoyl-CoA reductase catalytic" evidence="13">
    <location>
        <begin position="83"/>
        <end position="319"/>
    </location>
</feature>
<evidence type="ECO:0000259" key="13">
    <source>
        <dbReference type="Pfam" id="PF12241"/>
    </source>
</evidence>
<keyword evidence="6 11" id="KW-0443">Lipid metabolism</keyword>
<comment type="function">
    <text evidence="11">Involved in the final reduction of the elongation cycle of fatty acid synthesis (FAS II). Catalyzes the reduction of a carbon-carbon double bond in an enoyl moiety that is covalently linked to an acyl carrier protein (ACP).</text>
</comment>